<protein>
    <submittedName>
        <fullName evidence="4">Uncharacterized membrane protein</fullName>
    </submittedName>
</protein>
<evidence type="ECO:0000313" key="5">
    <source>
        <dbReference type="Proteomes" id="UP000192468"/>
    </source>
</evidence>
<organism evidence="4 5">
    <name type="scientific">Clostridium acidisoli DSM 12555</name>
    <dbReference type="NCBI Taxonomy" id="1121291"/>
    <lineage>
        <taxon>Bacteria</taxon>
        <taxon>Bacillati</taxon>
        <taxon>Bacillota</taxon>
        <taxon>Clostridia</taxon>
        <taxon>Eubacteriales</taxon>
        <taxon>Clostridiaceae</taxon>
        <taxon>Clostridium</taxon>
    </lineage>
</organism>
<dbReference type="Proteomes" id="UP000192468">
    <property type="component" value="Unassembled WGS sequence"/>
</dbReference>
<feature type="transmembrane region" description="Helical" evidence="3">
    <location>
        <begin position="88"/>
        <end position="106"/>
    </location>
</feature>
<keyword evidence="3" id="KW-0472">Membrane</keyword>
<dbReference type="Pfam" id="PF07155">
    <property type="entry name" value="ECF-ribofla_trS"/>
    <property type="match status" value="1"/>
</dbReference>
<name>A0A1W1XYL9_9CLOT</name>
<sequence>MEAKRTNTRITTISMVQVAFMAAIIYVATAMFNIPVGLGYKGVVHLGDSMVFVAAIILTKKKAALSAAIGMSLFDLLSPYSIWAPYTFIIKGTMGLIAAVIAYRSYYKGENIINNIFAFIVAGIWMIVAYYFAGVFIQHFYTNVPLNQAFIIEISHVPGDVAQVVVGILIATPIAELLKRANIKRIIK</sequence>
<evidence type="ECO:0000256" key="3">
    <source>
        <dbReference type="SAM" id="Phobius"/>
    </source>
</evidence>
<dbReference type="PANTHER" id="PTHR37815:SF3">
    <property type="entry name" value="UPF0397 PROTEIN SPR0429"/>
    <property type="match status" value="1"/>
</dbReference>
<evidence type="ECO:0000313" key="4">
    <source>
        <dbReference type="EMBL" id="SMC28608.1"/>
    </source>
</evidence>
<evidence type="ECO:0000256" key="2">
    <source>
        <dbReference type="ARBA" id="ARBA00022989"/>
    </source>
</evidence>
<dbReference type="InterPro" id="IPR009825">
    <property type="entry name" value="ECF_substrate-spec-like"/>
</dbReference>
<feature type="transmembrane region" description="Helical" evidence="3">
    <location>
        <begin position="161"/>
        <end position="178"/>
    </location>
</feature>
<dbReference type="GO" id="GO:0016020">
    <property type="term" value="C:membrane"/>
    <property type="evidence" value="ECO:0007669"/>
    <property type="project" value="InterPro"/>
</dbReference>
<dbReference type="STRING" id="1121291.SAMN02745134_03578"/>
<dbReference type="OrthoDB" id="411368at2"/>
<accession>A0A1W1XYL9</accession>
<proteinExistence type="predicted"/>
<dbReference type="Gene3D" id="1.10.1760.20">
    <property type="match status" value="1"/>
</dbReference>
<dbReference type="RefSeq" id="WP_084117573.1">
    <property type="nucleotide sequence ID" value="NZ_FWXH01000027.1"/>
</dbReference>
<evidence type="ECO:0000256" key="1">
    <source>
        <dbReference type="ARBA" id="ARBA00022692"/>
    </source>
</evidence>
<reference evidence="4 5" key="1">
    <citation type="submission" date="2017-04" db="EMBL/GenBank/DDBJ databases">
        <authorList>
            <person name="Afonso C.L."/>
            <person name="Miller P.J."/>
            <person name="Scott M.A."/>
            <person name="Spackman E."/>
            <person name="Goraichik I."/>
            <person name="Dimitrov K.M."/>
            <person name="Suarez D.L."/>
            <person name="Swayne D.E."/>
        </authorList>
    </citation>
    <scope>NUCLEOTIDE SEQUENCE [LARGE SCALE GENOMIC DNA]</scope>
    <source>
        <strain evidence="4 5">DSM 12555</strain>
    </source>
</reference>
<keyword evidence="2 3" id="KW-1133">Transmembrane helix</keyword>
<dbReference type="PANTHER" id="PTHR37815">
    <property type="entry name" value="UPF0397 PROTEIN BC_2624-RELATED"/>
    <property type="match status" value="1"/>
</dbReference>
<keyword evidence="1 3" id="KW-0812">Transmembrane</keyword>
<feature type="transmembrane region" description="Helical" evidence="3">
    <location>
        <begin position="12"/>
        <end position="32"/>
    </location>
</feature>
<dbReference type="EMBL" id="FWXH01000027">
    <property type="protein sequence ID" value="SMC28608.1"/>
    <property type="molecule type" value="Genomic_DNA"/>
</dbReference>
<dbReference type="AlphaFoldDB" id="A0A1W1XYL9"/>
<keyword evidence="5" id="KW-1185">Reference proteome</keyword>
<gene>
    <name evidence="4" type="ORF">SAMN02745134_03578</name>
</gene>
<feature type="transmembrane region" description="Helical" evidence="3">
    <location>
        <begin position="118"/>
        <end position="141"/>
    </location>
</feature>